<evidence type="ECO:0000313" key="3">
    <source>
        <dbReference type="Proteomes" id="UP000275267"/>
    </source>
</evidence>
<keyword evidence="3" id="KW-1185">Reference proteome</keyword>
<dbReference type="OrthoDB" id="1884515at2759"/>
<sequence length="179" mass="19476">MRRTAALLSSHGGAGGRSIPQALTTALVCPLSKKRLKYREARGSLVSDAVGVAFPMLTGWDSGGWEKEMIKVLTKRLTSNGSHLEKGKLIHDLCWLLDAQKVKPVSTGASFFGVRVGVGWDALVPATDIQLLKNIKGTRKGASSGKEKARDRITIYRIAGTRNRKRNPASLPGRRSRKE</sequence>
<protein>
    <submittedName>
        <fullName evidence="2">Uncharacterized protein</fullName>
    </submittedName>
</protein>
<dbReference type="STRING" id="4540.A0A3L6SIF0"/>
<gene>
    <name evidence="2" type="ORF">C2845_PM02G13750</name>
</gene>
<dbReference type="PANTHER" id="PTHR33505:SF4">
    <property type="entry name" value="PROTEIN PREY, MITOCHONDRIAL"/>
    <property type="match status" value="1"/>
</dbReference>
<organism evidence="2 3">
    <name type="scientific">Panicum miliaceum</name>
    <name type="common">Proso millet</name>
    <name type="synonym">Broomcorn millet</name>
    <dbReference type="NCBI Taxonomy" id="4540"/>
    <lineage>
        <taxon>Eukaryota</taxon>
        <taxon>Viridiplantae</taxon>
        <taxon>Streptophyta</taxon>
        <taxon>Embryophyta</taxon>
        <taxon>Tracheophyta</taxon>
        <taxon>Spermatophyta</taxon>
        <taxon>Magnoliopsida</taxon>
        <taxon>Liliopsida</taxon>
        <taxon>Poales</taxon>
        <taxon>Poaceae</taxon>
        <taxon>PACMAD clade</taxon>
        <taxon>Panicoideae</taxon>
        <taxon>Panicodae</taxon>
        <taxon>Paniceae</taxon>
        <taxon>Panicinae</taxon>
        <taxon>Panicum</taxon>
        <taxon>Panicum sect. Panicum</taxon>
    </lineage>
</organism>
<evidence type="ECO:0000313" key="2">
    <source>
        <dbReference type="EMBL" id="RLN19706.1"/>
    </source>
</evidence>
<comment type="caution">
    <text evidence="2">The sequence shown here is derived from an EMBL/GenBank/DDBJ whole genome shotgun (WGS) entry which is preliminary data.</text>
</comment>
<dbReference type="PANTHER" id="PTHR33505">
    <property type="entry name" value="ZGC:162634"/>
    <property type="match status" value="1"/>
</dbReference>
<dbReference type="Proteomes" id="UP000275267">
    <property type="component" value="Unassembled WGS sequence"/>
</dbReference>
<dbReference type="SUPFAM" id="SSF158997">
    <property type="entry name" value="Trm112p-like"/>
    <property type="match status" value="1"/>
</dbReference>
<evidence type="ECO:0000256" key="1">
    <source>
        <dbReference type="SAM" id="MobiDB-lite"/>
    </source>
</evidence>
<name>A0A3L6SIF0_PANMI</name>
<dbReference type="EMBL" id="PQIB02000005">
    <property type="protein sequence ID" value="RLN19706.1"/>
    <property type="molecule type" value="Genomic_DNA"/>
</dbReference>
<accession>A0A3L6SIF0</accession>
<dbReference type="AlphaFoldDB" id="A0A3L6SIF0"/>
<feature type="region of interest" description="Disordered" evidence="1">
    <location>
        <begin position="157"/>
        <end position="179"/>
    </location>
</feature>
<reference evidence="3" key="1">
    <citation type="journal article" date="2019" name="Nat. Commun.">
        <title>The genome of broomcorn millet.</title>
        <authorList>
            <person name="Zou C."/>
            <person name="Miki D."/>
            <person name="Li D."/>
            <person name="Tang Q."/>
            <person name="Xiao L."/>
            <person name="Rajput S."/>
            <person name="Deng P."/>
            <person name="Jia W."/>
            <person name="Huang R."/>
            <person name="Zhang M."/>
            <person name="Sun Y."/>
            <person name="Hu J."/>
            <person name="Fu X."/>
            <person name="Schnable P.S."/>
            <person name="Li F."/>
            <person name="Zhang H."/>
            <person name="Feng B."/>
            <person name="Zhu X."/>
            <person name="Liu R."/>
            <person name="Schnable J.C."/>
            <person name="Zhu J.-K."/>
            <person name="Zhang H."/>
        </authorList>
    </citation>
    <scope>NUCLEOTIDE SEQUENCE [LARGE SCALE GENOMIC DNA]</scope>
</reference>
<dbReference type="Gene3D" id="2.20.25.10">
    <property type="match status" value="1"/>
</dbReference>
<proteinExistence type="predicted"/>